<dbReference type="SUPFAM" id="SSF48403">
    <property type="entry name" value="Ankyrin repeat"/>
    <property type="match status" value="1"/>
</dbReference>
<keyword evidence="3" id="KW-1185">Reference proteome</keyword>
<gene>
    <name evidence="2" type="ORF">PECAL_2P05180</name>
</gene>
<name>A0A8J2WVN2_9STRA</name>
<dbReference type="EMBL" id="CAKKNE010000002">
    <property type="protein sequence ID" value="CAH0367495.1"/>
    <property type="molecule type" value="Genomic_DNA"/>
</dbReference>
<evidence type="ECO:0000313" key="3">
    <source>
        <dbReference type="Proteomes" id="UP000789595"/>
    </source>
</evidence>
<organism evidence="2 3">
    <name type="scientific">Pelagomonas calceolata</name>
    <dbReference type="NCBI Taxonomy" id="35677"/>
    <lineage>
        <taxon>Eukaryota</taxon>
        <taxon>Sar</taxon>
        <taxon>Stramenopiles</taxon>
        <taxon>Ochrophyta</taxon>
        <taxon>Pelagophyceae</taxon>
        <taxon>Pelagomonadales</taxon>
        <taxon>Pelagomonadaceae</taxon>
        <taxon>Pelagomonas</taxon>
    </lineage>
</organism>
<feature type="compositionally biased region" description="Basic residues" evidence="1">
    <location>
        <begin position="436"/>
        <end position="450"/>
    </location>
</feature>
<dbReference type="InterPro" id="IPR036770">
    <property type="entry name" value="Ankyrin_rpt-contain_sf"/>
</dbReference>
<evidence type="ECO:0000256" key="1">
    <source>
        <dbReference type="SAM" id="MobiDB-lite"/>
    </source>
</evidence>
<feature type="region of interest" description="Disordered" evidence="1">
    <location>
        <begin position="406"/>
        <end position="450"/>
    </location>
</feature>
<proteinExistence type="predicted"/>
<dbReference type="Proteomes" id="UP000789595">
    <property type="component" value="Unassembled WGS sequence"/>
</dbReference>
<dbReference type="AlphaFoldDB" id="A0A8J2WVN2"/>
<evidence type="ECO:0000313" key="2">
    <source>
        <dbReference type="EMBL" id="CAH0367495.1"/>
    </source>
</evidence>
<dbReference type="OrthoDB" id="194358at2759"/>
<dbReference type="Gene3D" id="1.25.40.20">
    <property type="entry name" value="Ankyrin repeat-containing domain"/>
    <property type="match status" value="1"/>
</dbReference>
<sequence>MVEEQQKRCAKLAALLTGHASDPLLDNAPEPPDNIKRLHAAGYTNVTRGTLSIAPSLLMSRMGKPEGLDQLRLWLDCGGDVDAQMRNGGRLLISAISHCNADAVALLISRGASTEGALKEVCSVEEVEGYPGRVEMAQLLLRHGASTEGALHQLCRIKGSSIVPFTKGPSEALQLARLLVDAGEDVNAVRDGPYGTKMVPLRDAIFWRGRDSHHDDLVHFLLARGAKTDWYEQLWRGCGGIPPSNSRKLIAVVLAAGGWRKYTLPPRKDMLVLRELCEKDRAKPPAQFERLFALPKGVFWRVISFWRSYLDEPHAIDDDDYYAALTKQPTAQEYNLHQILSAMPGMNLDEAGTEAFRQQLVSLNIIPAETVLSAPRDTGALPEQRPRLVLDVAANPRLAARQAEARQHLGLPPPREPAAEVTAAEETAESPIGRATRLRREARRRAREQR</sequence>
<protein>
    <submittedName>
        <fullName evidence="2">Uncharacterized protein</fullName>
    </submittedName>
</protein>
<feature type="compositionally biased region" description="Low complexity" evidence="1">
    <location>
        <begin position="419"/>
        <end position="435"/>
    </location>
</feature>
<reference evidence="2" key="1">
    <citation type="submission" date="2021-11" db="EMBL/GenBank/DDBJ databases">
        <authorList>
            <consortium name="Genoscope - CEA"/>
            <person name="William W."/>
        </authorList>
    </citation>
    <scope>NUCLEOTIDE SEQUENCE</scope>
</reference>
<accession>A0A8J2WVN2</accession>
<comment type="caution">
    <text evidence="2">The sequence shown here is derived from an EMBL/GenBank/DDBJ whole genome shotgun (WGS) entry which is preliminary data.</text>
</comment>